<sequence length="50" mass="5938">KGKRYMVGEWTNGRIHRKVTRDMGDGNKYVGELENFILYQNKAWFSISSR</sequence>
<feature type="non-terminal residue" evidence="1">
    <location>
        <position position="1"/>
    </location>
</feature>
<accession>A0A381X9I9</accession>
<dbReference type="AlphaFoldDB" id="A0A381X9I9"/>
<evidence type="ECO:0000313" key="1">
    <source>
        <dbReference type="EMBL" id="SVA61394.1"/>
    </source>
</evidence>
<gene>
    <name evidence="1" type="ORF">METZ01_LOCUS114248</name>
</gene>
<dbReference type="EMBL" id="UINC01014387">
    <property type="protein sequence ID" value="SVA61394.1"/>
    <property type="molecule type" value="Genomic_DNA"/>
</dbReference>
<organism evidence="1">
    <name type="scientific">marine metagenome</name>
    <dbReference type="NCBI Taxonomy" id="408172"/>
    <lineage>
        <taxon>unclassified sequences</taxon>
        <taxon>metagenomes</taxon>
        <taxon>ecological metagenomes</taxon>
    </lineage>
</organism>
<name>A0A381X9I9_9ZZZZ</name>
<reference evidence="1" key="1">
    <citation type="submission" date="2018-05" db="EMBL/GenBank/DDBJ databases">
        <authorList>
            <person name="Lanie J.A."/>
            <person name="Ng W.-L."/>
            <person name="Kazmierczak K.M."/>
            <person name="Andrzejewski T.M."/>
            <person name="Davidsen T.M."/>
            <person name="Wayne K.J."/>
            <person name="Tettelin H."/>
            <person name="Glass J.I."/>
            <person name="Rusch D."/>
            <person name="Podicherti R."/>
            <person name="Tsui H.-C.T."/>
            <person name="Winkler M.E."/>
        </authorList>
    </citation>
    <scope>NUCLEOTIDE SEQUENCE</scope>
</reference>
<proteinExistence type="predicted"/>
<protein>
    <submittedName>
        <fullName evidence="1">Uncharacterized protein</fullName>
    </submittedName>
</protein>